<dbReference type="EMBL" id="DSRU01000230">
    <property type="protein sequence ID" value="HFM99202.1"/>
    <property type="molecule type" value="Genomic_DNA"/>
</dbReference>
<reference evidence="1" key="1">
    <citation type="journal article" date="2020" name="mSystems">
        <title>Genome- and Community-Level Interaction Insights into Carbon Utilization and Element Cycling Functions of Hydrothermarchaeota in Hydrothermal Sediment.</title>
        <authorList>
            <person name="Zhou Z."/>
            <person name="Liu Y."/>
            <person name="Xu W."/>
            <person name="Pan J."/>
            <person name="Luo Z.H."/>
            <person name="Li M."/>
        </authorList>
    </citation>
    <scope>NUCLEOTIDE SEQUENCE [LARGE SCALE GENOMIC DNA]</scope>
    <source>
        <strain evidence="1">SpSt-418</strain>
    </source>
</reference>
<name>A0A7C3KH86_9CYAN</name>
<dbReference type="InterPro" id="IPR025458">
    <property type="entry name" value="DUF4278"/>
</dbReference>
<organism evidence="1">
    <name type="scientific">Oscillatoriales cyanobacterium SpSt-418</name>
    <dbReference type="NCBI Taxonomy" id="2282169"/>
    <lineage>
        <taxon>Bacteria</taxon>
        <taxon>Bacillati</taxon>
        <taxon>Cyanobacteriota</taxon>
        <taxon>Cyanophyceae</taxon>
        <taxon>Oscillatoriophycideae</taxon>
        <taxon>Oscillatoriales</taxon>
    </lineage>
</organism>
<proteinExistence type="predicted"/>
<gene>
    <name evidence="1" type="ORF">ENR64_15870</name>
</gene>
<evidence type="ECO:0000313" key="1">
    <source>
        <dbReference type="EMBL" id="HFM99202.1"/>
    </source>
</evidence>
<dbReference type="AlphaFoldDB" id="A0A7C3KH86"/>
<sequence length="60" mass="7075">MRFIYRGIAYDSTPPPDEPSNDLNLLKQRDRWRLSDSESVTVPNSVVRLSYRGTPYIKFR</sequence>
<dbReference type="Pfam" id="PF14105">
    <property type="entry name" value="DUF4278"/>
    <property type="match status" value="1"/>
</dbReference>
<accession>A0A7C3KH86</accession>
<protein>
    <submittedName>
        <fullName evidence="1">DUF4278 domain-containing protein</fullName>
    </submittedName>
</protein>
<comment type="caution">
    <text evidence="1">The sequence shown here is derived from an EMBL/GenBank/DDBJ whole genome shotgun (WGS) entry which is preliminary data.</text>
</comment>